<evidence type="ECO:0000313" key="1">
    <source>
        <dbReference type="EMBL" id="MPL97688.1"/>
    </source>
</evidence>
<comment type="caution">
    <text evidence="1">The sequence shown here is derived from an EMBL/GenBank/DDBJ whole genome shotgun (WGS) entry which is preliminary data.</text>
</comment>
<dbReference type="InterPro" id="IPR038056">
    <property type="entry name" value="YjbR-like_sf"/>
</dbReference>
<dbReference type="EMBL" id="VSSQ01000570">
    <property type="protein sequence ID" value="MPL97688.1"/>
    <property type="molecule type" value="Genomic_DNA"/>
</dbReference>
<organism evidence="1">
    <name type="scientific">bioreactor metagenome</name>
    <dbReference type="NCBI Taxonomy" id="1076179"/>
    <lineage>
        <taxon>unclassified sequences</taxon>
        <taxon>metagenomes</taxon>
        <taxon>ecological metagenomes</taxon>
    </lineage>
</organism>
<sequence length="118" mass="13590">MYEFIQKCCLAGKGVEEDYKREWDAVRYLIGGKMFALVGNYKDGRAILSLKHSPEYGIEIKERYPDIIPGYYLNKTHWSSIFIDGNVPESVVKEMISQSYDLVLKSLSKTVQREIMGV</sequence>
<dbReference type="Gene3D" id="3.90.1150.30">
    <property type="match status" value="1"/>
</dbReference>
<reference evidence="1" key="1">
    <citation type="submission" date="2019-08" db="EMBL/GenBank/DDBJ databases">
        <authorList>
            <person name="Kucharzyk K."/>
            <person name="Murdoch R.W."/>
            <person name="Higgins S."/>
            <person name="Loffler F."/>
        </authorList>
    </citation>
    <scope>NUCLEOTIDE SEQUENCE</scope>
</reference>
<dbReference type="InterPro" id="IPR058532">
    <property type="entry name" value="YjbR/MT2646/Rv2570-like"/>
</dbReference>
<dbReference type="PANTHER" id="PTHR35145">
    <property type="entry name" value="CYTOPLASMIC PROTEIN-RELATED"/>
    <property type="match status" value="1"/>
</dbReference>
<dbReference type="InterPro" id="IPR007351">
    <property type="entry name" value="YjbR"/>
</dbReference>
<dbReference type="SUPFAM" id="SSF142906">
    <property type="entry name" value="YjbR-like"/>
    <property type="match status" value="1"/>
</dbReference>
<dbReference type="AlphaFoldDB" id="A0A644W282"/>
<name>A0A644W282_9ZZZZ</name>
<gene>
    <name evidence="1" type="ORF">SDC9_43881</name>
</gene>
<proteinExistence type="predicted"/>
<dbReference type="PANTHER" id="PTHR35145:SF1">
    <property type="entry name" value="CYTOPLASMIC PROTEIN"/>
    <property type="match status" value="1"/>
</dbReference>
<dbReference type="Pfam" id="PF04237">
    <property type="entry name" value="YjbR"/>
    <property type="match status" value="1"/>
</dbReference>
<evidence type="ECO:0008006" key="2">
    <source>
        <dbReference type="Google" id="ProtNLM"/>
    </source>
</evidence>
<accession>A0A644W282</accession>
<protein>
    <recommendedName>
        <fullName evidence="2">MmcQ/YjbR family DNA-binding protein</fullName>
    </recommendedName>
</protein>